<gene>
    <name evidence="1" type="ORF">OJ996_21745</name>
</gene>
<name>A0ABT3G9S8_9BACT</name>
<organism evidence="1 2">
    <name type="scientific">Luteolibacter rhizosphaerae</name>
    <dbReference type="NCBI Taxonomy" id="2989719"/>
    <lineage>
        <taxon>Bacteria</taxon>
        <taxon>Pseudomonadati</taxon>
        <taxon>Verrucomicrobiota</taxon>
        <taxon>Verrucomicrobiia</taxon>
        <taxon>Verrucomicrobiales</taxon>
        <taxon>Verrucomicrobiaceae</taxon>
        <taxon>Luteolibacter</taxon>
    </lineage>
</organism>
<dbReference type="EMBL" id="JAPDDR010000013">
    <property type="protein sequence ID" value="MCW1916229.1"/>
    <property type="molecule type" value="Genomic_DNA"/>
</dbReference>
<dbReference type="RefSeq" id="WP_264515799.1">
    <property type="nucleotide sequence ID" value="NZ_JAPDDR010000013.1"/>
</dbReference>
<evidence type="ECO:0000313" key="2">
    <source>
        <dbReference type="Proteomes" id="UP001165653"/>
    </source>
</evidence>
<protein>
    <submittedName>
        <fullName evidence="1">Uncharacterized protein</fullName>
    </submittedName>
</protein>
<evidence type="ECO:0000313" key="1">
    <source>
        <dbReference type="EMBL" id="MCW1916229.1"/>
    </source>
</evidence>
<proteinExistence type="predicted"/>
<accession>A0ABT3G9S8</accession>
<comment type="caution">
    <text evidence="1">The sequence shown here is derived from an EMBL/GenBank/DDBJ whole genome shotgun (WGS) entry which is preliminary data.</text>
</comment>
<sequence length="123" mass="14214">MSFFDFFFPQVAQASHLRSIAETQRLESMHAAQQRFREERERRWDAAKDRSLEQQVVELQRDLGQAGLVIEALIQLLEEKGSLKREEIALRAATVDAADGVADGRITERSRTFLPNRKWDEAK</sequence>
<reference evidence="1" key="1">
    <citation type="submission" date="2022-10" db="EMBL/GenBank/DDBJ databases">
        <title>Luteolibacter sp. GHJ8, whole genome shotgun sequencing project.</title>
        <authorList>
            <person name="Zhao G."/>
            <person name="Shen L."/>
        </authorList>
    </citation>
    <scope>NUCLEOTIDE SEQUENCE</scope>
    <source>
        <strain evidence="1">GHJ8</strain>
    </source>
</reference>
<dbReference type="Proteomes" id="UP001165653">
    <property type="component" value="Unassembled WGS sequence"/>
</dbReference>
<keyword evidence="2" id="KW-1185">Reference proteome</keyword>